<comment type="caution">
    <text evidence="2">The sequence shown here is derived from an EMBL/GenBank/DDBJ whole genome shotgun (WGS) entry which is preliminary data.</text>
</comment>
<reference evidence="2" key="1">
    <citation type="submission" date="2020-01" db="EMBL/GenBank/DDBJ databases">
        <title>Identification and distribution of gene clusters putatively required for synthesis of sphingolipid metabolism inhibitors in phylogenetically diverse species of the filamentous fungus Fusarium.</title>
        <authorList>
            <person name="Kim H.-S."/>
            <person name="Busman M."/>
            <person name="Brown D.W."/>
            <person name="Divon H."/>
            <person name="Uhlig S."/>
            <person name="Proctor R.H."/>
        </authorList>
    </citation>
    <scope>NUCLEOTIDE SEQUENCE</scope>
    <source>
        <strain evidence="2">NRRL 53441</strain>
    </source>
</reference>
<dbReference type="OrthoDB" id="5212124at2759"/>
<protein>
    <submittedName>
        <fullName evidence="2">Uncharacterized protein</fullName>
    </submittedName>
</protein>
<feature type="chain" id="PRO_5034103802" evidence="1">
    <location>
        <begin position="18"/>
        <end position="130"/>
    </location>
</feature>
<organism evidence="2 3">
    <name type="scientific">Fusarium austroafricanum</name>
    <dbReference type="NCBI Taxonomy" id="2364996"/>
    <lineage>
        <taxon>Eukaryota</taxon>
        <taxon>Fungi</taxon>
        <taxon>Dikarya</taxon>
        <taxon>Ascomycota</taxon>
        <taxon>Pezizomycotina</taxon>
        <taxon>Sordariomycetes</taxon>
        <taxon>Hypocreomycetidae</taxon>
        <taxon>Hypocreales</taxon>
        <taxon>Nectriaceae</taxon>
        <taxon>Fusarium</taxon>
        <taxon>Fusarium concolor species complex</taxon>
    </lineage>
</organism>
<sequence>MKASIIISTIFAASAWAATLPAGLTTRQANTANEVALQQAREDSAAAIEQGLGRGRVLGDQATCSELCKRCRLSASATAVAEVFACGTAAVAVDVLTVGAATFLEAAGFIFCEGAVIAKLNEKEEACLKE</sequence>
<name>A0A8H4P2X8_9HYPO</name>
<keyword evidence="3" id="KW-1185">Reference proteome</keyword>
<feature type="signal peptide" evidence="1">
    <location>
        <begin position="1"/>
        <end position="17"/>
    </location>
</feature>
<dbReference type="AlphaFoldDB" id="A0A8H4P2X8"/>
<dbReference type="Proteomes" id="UP000605986">
    <property type="component" value="Unassembled WGS sequence"/>
</dbReference>
<gene>
    <name evidence="2" type="ORF">F53441_2431</name>
</gene>
<proteinExistence type="predicted"/>
<evidence type="ECO:0000313" key="3">
    <source>
        <dbReference type="Proteomes" id="UP000605986"/>
    </source>
</evidence>
<accession>A0A8H4P2X8</accession>
<evidence type="ECO:0000313" key="2">
    <source>
        <dbReference type="EMBL" id="KAF4455193.1"/>
    </source>
</evidence>
<keyword evidence="1" id="KW-0732">Signal</keyword>
<evidence type="ECO:0000256" key="1">
    <source>
        <dbReference type="SAM" id="SignalP"/>
    </source>
</evidence>
<dbReference type="EMBL" id="JAADJG010000101">
    <property type="protein sequence ID" value="KAF4455193.1"/>
    <property type="molecule type" value="Genomic_DNA"/>
</dbReference>